<name>M2WVG2_GALSU</name>
<dbReference type="InterPro" id="IPR038973">
    <property type="entry name" value="MutL/Mlh/Pms-like"/>
</dbReference>
<organism evidence="5 6">
    <name type="scientific">Galdieria sulphuraria</name>
    <name type="common">Red alga</name>
    <dbReference type="NCBI Taxonomy" id="130081"/>
    <lineage>
        <taxon>Eukaryota</taxon>
        <taxon>Rhodophyta</taxon>
        <taxon>Bangiophyceae</taxon>
        <taxon>Galdieriales</taxon>
        <taxon>Galdieriaceae</taxon>
        <taxon>Galdieria</taxon>
    </lineage>
</organism>
<dbReference type="Gene3D" id="3.30.230.10">
    <property type="match status" value="1"/>
</dbReference>
<dbReference type="GO" id="GO:0140664">
    <property type="term" value="F:ATP-dependent DNA damage sensor activity"/>
    <property type="evidence" value="ECO:0007669"/>
    <property type="project" value="InterPro"/>
</dbReference>
<dbReference type="GO" id="GO:0005524">
    <property type="term" value="F:ATP binding"/>
    <property type="evidence" value="ECO:0007669"/>
    <property type="project" value="InterPro"/>
</dbReference>
<dbReference type="InterPro" id="IPR042120">
    <property type="entry name" value="MutL_C_dimsub"/>
</dbReference>
<dbReference type="SUPFAM" id="SSF54211">
    <property type="entry name" value="Ribosomal protein S5 domain 2-like"/>
    <property type="match status" value="1"/>
</dbReference>
<dbReference type="SUPFAM" id="SSF55874">
    <property type="entry name" value="ATPase domain of HSP90 chaperone/DNA topoisomerase II/histidine kinase"/>
    <property type="match status" value="1"/>
</dbReference>
<accession>M2WVG2</accession>
<dbReference type="SUPFAM" id="SSF118116">
    <property type="entry name" value="DNA mismatch repair protein MutL"/>
    <property type="match status" value="1"/>
</dbReference>
<dbReference type="OMA" id="QLGACEN"/>
<evidence type="ECO:0000256" key="2">
    <source>
        <dbReference type="ARBA" id="ARBA00022763"/>
    </source>
</evidence>
<dbReference type="GeneID" id="17086845"/>
<dbReference type="eggNOG" id="KOG1979">
    <property type="taxonomic scope" value="Eukaryota"/>
</dbReference>
<dbReference type="OrthoDB" id="2771at2759"/>
<dbReference type="GO" id="GO:0016887">
    <property type="term" value="F:ATP hydrolysis activity"/>
    <property type="evidence" value="ECO:0007669"/>
    <property type="project" value="InterPro"/>
</dbReference>
<protein>
    <submittedName>
        <fullName evidence="5">DNA mismatch repair protein MutL isoform 2</fullName>
    </submittedName>
</protein>
<dbReference type="PANTHER" id="PTHR10073">
    <property type="entry name" value="DNA MISMATCH REPAIR PROTEIN MLH, PMS, MUTL"/>
    <property type="match status" value="1"/>
</dbReference>
<dbReference type="STRING" id="130081.M2WVG2"/>
<evidence type="ECO:0000259" key="4">
    <source>
        <dbReference type="SMART" id="SM01340"/>
    </source>
</evidence>
<reference evidence="6" key="1">
    <citation type="journal article" date="2013" name="Science">
        <title>Gene transfer from bacteria and archaea facilitated evolution of an extremophilic eukaryote.</title>
        <authorList>
            <person name="Schonknecht G."/>
            <person name="Chen W.H."/>
            <person name="Ternes C.M."/>
            <person name="Barbier G.G."/>
            <person name="Shrestha R.P."/>
            <person name="Stanke M."/>
            <person name="Brautigam A."/>
            <person name="Baker B.J."/>
            <person name="Banfield J.F."/>
            <person name="Garavito R.M."/>
            <person name="Carr K."/>
            <person name="Wilkerson C."/>
            <person name="Rensing S.A."/>
            <person name="Gagneul D."/>
            <person name="Dickenson N.E."/>
            <person name="Oesterhelt C."/>
            <person name="Lercher M.J."/>
            <person name="Weber A.P."/>
        </authorList>
    </citation>
    <scope>NUCLEOTIDE SEQUENCE [LARGE SCALE GENOMIC DNA]</scope>
    <source>
        <strain evidence="6">074W</strain>
    </source>
</reference>
<dbReference type="GO" id="GO:0032300">
    <property type="term" value="C:mismatch repair complex"/>
    <property type="evidence" value="ECO:0007669"/>
    <property type="project" value="InterPro"/>
</dbReference>
<dbReference type="AlphaFoldDB" id="M2WVG2"/>
<dbReference type="NCBIfam" id="TIGR00585">
    <property type="entry name" value="mutl"/>
    <property type="match status" value="1"/>
</dbReference>
<dbReference type="SMART" id="SM01340">
    <property type="entry name" value="DNA_mis_repair"/>
    <property type="match status" value="1"/>
</dbReference>
<evidence type="ECO:0000256" key="3">
    <source>
        <dbReference type="ARBA" id="ARBA00023204"/>
    </source>
</evidence>
<dbReference type="InterPro" id="IPR014721">
    <property type="entry name" value="Ribsml_uS5_D2-typ_fold_subgr"/>
</dbReference>
<evidence type="ECO:0000256" key="1">
    <source>
        <dbReference type="ARBA" id="ARBA00006082"/>
    </source>
</evidence>
<dbReference type="InterPro" id="IPR013507">
    <property type="entry name" value="DNA_mismatch_S5_2-like"/>
</dbReference>
<comment type="similarity">
    <text evidence="1">Belongs to the DNA mismatch repair MutL/HexB family.</text>
</comment>
<dbReference type="Pfam" id="PF01119">
    <property type="entry name" value="DNA_mis_repair"/>
    <property type="match status" value="1"/>
</dbReference>
<dbReference type="RefSeq" id="XP_005704490.1">
    <property type="nucleotide sequence ID" value="XM_005704433.1"/>
</dbReference>
<dbReference type="EMBL" id="KB454525">
    <property type="protein sequence ID" value="EME27970.1"/>
    <property type="molecule type" value="Genomic_DNA"/>
</dbReference>
<proteinExistence type="inferred from homology"/>
<dbReference type="Pfam" id="PF13589">
    <property type="entry name" value="HATPase_c_3"/>
    <property type="match status" value="1"/>
</dbReference>
<dbReference type="InterPro" id="IPR002099">
    <property type="entry name" value="MutL/Mlh/PMS"/>
</dbReference>
<dbReference type="InterPro" id="IPR036890">
    <property type="entry name" value="HATPase_C_sf"/>
</dbReference>
<keyword evidence="2" id="KW-0227">DNA damage</keyword>
<sequence length="616" mass="71967">MECYKLLFVWPIGKSPLQTLQYAAYSSHYRSFRPRYLVRAQQEIGASHQVRPLTRQVIEKIHSDEIIRSPVDVVRELLDNAIDAQANIITVEWQEDKRRRIRVIDNGMGMSLANLELCIQSHTTSKIASLDDLHHMNTLGFRGQALWAIAIYCESLCISSRPASEWVGYRLEYSNHLSKHHIVPVSQDMGTCVQVSLHEAATGQHEKQIRNLFQRYALIYPKISFRLRKNIHERRPYIVYSKCRHLLERVVQVLPIPSNELRYHQVKLEQQQGNPIGHIQVIIGLPERIHRARNDWMWTSINGRILEQSIFQELIMAKTKKMIPSGRYPLCFVLIELKPTYVIWDFSPKKLDVQIKPCIQQELQKNISYCIDRALDVSDALYKETDASEWTNDRFGYPEKVLSQQSCDHFQKWKVVGQLKKTYIVVETDSSVLLVSTSLRIAGLLRLHKLEQHVAHEGVLFEKLCELWRSKPEFLSFCSLPSSLLLQGVPQICIERLQQLHIHARSLDGMLTWTIDELPKIIFDMLHHNDSCEAQLMRIANPQRNLEDNLADFACRCAWNNGKELTQFQMDRLVDQWMHLKGNKRTCPHGRPIFIQLHDNYLSRLFKRTWFPIEKS</sequence>
<dbReference type="Proteomes" id="UP000030680">
    <property type="component" value="Unassembled WGS sequence"/>
</dbReference>
<evidence type="ECO:0000313" key="6">
    <source>
        <dbReference type="Proteomes" id="UP000030680"/>
    </source>
</evidence>
<dbReference type="GO" id="GO:0006298">
    <property type="term" value="P:mismatch repair"/>
    <property type="evidence" value="ECO:0007669"/>
    <property type="project" value="InterPro"/>
</dbReference>
<dbReference type="Gene3D" id="3.30.565.10">
    <property type="entry name" value="Histidine kinase-like ATPase, C-terminal domain"/>
    <property type="match status" value="1"/>
</dbReference>
<dbReference type="Gene3D" id="3.30.1540.20">
    <property type="entry name" value="MutL, C-terminal domain, dimerisation subdomain"/>
    <property type="match status" value="1"/>
</dbReference>
<keyword evidence="6" id="KW-1185">Reference proteome</keyword>
<feature type="domain" description="DNA mismatch repair protein S5" evidence="4">
    <location>
        <begin position="250"/>
        <end position="368"/>
    </location>
</feature>
<keyword evidence="3" id="KW-0234">DNA repair</keyword>
<gene>
    <name evidence="5" type="ORF">Gasu_44750</name>
</gene>
<dbReference type="InterPro" id="IPR037198">
    <property type="entry name" value="MutL_C_sf"/>
</dbReference>
<dbReference type="InterPro" id="IPR020568">
    <property type="entry name" value="Ribosomal_Su5_D2-typ_SF"/>
</dbReference>
<evidence type="ECO:0000313" key="5">
    <source>
        <dbReference type="EMBL" id="EME27970.1"/>
    </source>
</evidence>
<dbReference type="PANTHER" id="PTHR10073:SF12">
    <property type="entry name" value="DNA MISMATCH REPAIR PROTEIN MLH1"/>
    <property type="match status" value="1"/>
</dbReference>
<dbReference type="GO" id="GO:0030983">
    <property type="term" value="F:mismatched DNA binding"/>
    <property type="evidence" value="ECO:0007669"/>
    <property type="project" value="InterPro"/>
</dbReference>
<dbReference type="Gramene" id="EME27970">
    <property type="protein sequence ID" value="EME27970"/>
    <property type="gene ID" value="Gasu_44750"/>
</dbReference>